<evidence type="ECO:0000313" key="2">
    <source>
        <dbReference type="Proteomes" id="UP000016035"/>
    </source>
</evidence>
<proteinExistence type="predicted"/>
<dbReference type="HOGENOM" id="CLU_153776_0_0_6"/>
<name>A0A0E2LHT7_ECOU3</name>
<evidence type="ECO:0000313" key="1">
    <source>
        <dbReference type="EMBL" id="EQX26903.1"/>
    </source>
</evidence>
<reference evidence="2" key="1">
    <citation type="submission" date="2013-07" db="EMBL/GenBank/DDBJ databases">
        <title>The genome sequence of Escherichia coli UMEA 3162-1.</title>
        <authorList>
            <consortium name="The Broad Institute Genome Sequencing Platform"/>
            <consortium name="The Broad Institute Genome Sequencing Center for Infectious Disease"/>
            <person name="Feldgarden M."/>
            <person name="Frimodt-Moller N."/>
            <person name="Leihof R.F."/>
            <person name="Rasmussen L."/>
            <person name="Young S.K."/>
            <person name="Zeng Q."/>
            <person name="Gargeya S."/>
            <person name="Abouelleil A."/>
            <person name="Alvarado L."/>
            <person name="Berlin A.M."/>
            <person name="Chapman S.B."/>
            <person name="Gainer-Dewar J."/>
            <person name="Goldberg J."/>
            <person name="Gnerre S."/>
            <person name="Griggs A."/>
            <person name="Gujja S."/>
            <person name="Hansen M."/>
            <person name="Howarth C."/>
            <person name="Imamovic A."/>
            <person name="Larimer J."/>
            <person name="McCowan C."/>
            <person name="Murphy C."/>
            <person name="Pearson M."/>
            <person name="Poon T."/>
            <person name="Priest M."/>
            <person name="Roberts A."/>
            <person name="Saif S."/>
            <person name="Shea T."/>
            <person name="Sykes S."/>
            <person name="Wortman J."/>
            <person name="Nusbaum C."/>
            <person name="Birren B."/>
        </authorList>
    </citation>
    <scope>NUCLEOTIDE SEQUENCE [LARGE SCALE GENOMIC DNA]</scope>
    <source>
        <strain evidence="2">UMEA 3162-1</strain>
    </source>
</reference>
<dbReference type="EMBL" id="AWBU01000020">
    <property type="protein sequence ID" value="EQX26903.1"/>
    <property type="molecule type" value="Genomic_DNA"/>
</dbReference>
<dbReference type="Proteomes" id="UP000016035">
    <property type="component" value="Unassembled WGS sequence"/>
</dbReference>
<sequence length="104" mass="11428">MTKADASLKRVGYDVGGESSDLIRYPEHHHEIGSGDIGGQYVMDDVQGHWQTWQASRAAIEIELQKPKKGPLPGDYHIGYDSGAESQYESDVEAIRAAGIKVKE</sequence>
<organism evidence="1 2">
    <name type="scientific">Escherichia coli (strain UMEA 3162-1)</name>
    <dbReference type="NCBI Taxonomy" id="1281200"/>
    <lineage>
        <taxon>Bacteria</taxon>
        <taxon>Pseudomonadati</taxon>
        <taxon>Pseudomonadota</taxon>
        <taxon>Gammaproteobacteria</taxon>
        <taxon>Enterobacterales</taxon>
        <taxon>Enterobacteriaceae</taxon>
        <taxon>Escherichia</taxon>
    </lineage>
</organism>
<dbReference type="Pfam" id="PF26207">
    <property type="entry name" value="Phage_phiTE_015"/>
    <property type="match status" value="1"/>
</dbReference>
<gene>
    <name evidence="1" type="ORF">G925_02423</name>
</gene>
<accession>A0A0E2LHT7</accession>
<dbReference type="InterPro" id="IPR058601">
    <property type="entry name" value="Phage_phiTE_015-like"/>
</dbReference>
<dbReference type="PATRIC" id="fig|1281200.3.peg.2516"/>
<dbReference type="AlphaFoldDB" id="A0A0E2LHT7"/>
<comment type="caution">
    <text evidence="1">The sequence shown here is derived from an EMBL/GenBank/DDBJ whole genome shotgun (WGS) entry which is preliminary data.</text>
</comment>
<protein>
    <submittedName>
        <fullName evidence="1">Uncharacterized protein</fullName>
    </submittedName>
</protein>